<organism evidence="1 2">
    <name type="scientific">Hypholoma sublateritium (strain FD-334 SS-4)</name>
    <dbReference type="NCBI Taxonomy" id="945553"/>
    <lineage>
        <taxon>Eukaryota</taxon>
        <taxon>Fungi</taxon>
        <taxon>Dikarya</taxon>
        <taxon>Basidiomycota</taxon>
        <taxon>Agaricomycotina</taxon>
        <taxon>Agaricomycetes</taxon>
        <taxon>Agaricomycetidae</taxon>
        <taxon>Agaricales</taxon>
        <taxon>Agaricineae</taxon>
        <taxon>Strophariaceae</taxon>
        <taxon>Hypholoma</taxon>
    </lineage>
</organism>
<dbReference type="Proteomes" id="UP000054270">
    <property type="component" value="Unassembled WGS sequence"/>
</dbReference>
<proteinExistence type="predicted"/>
<name>A0A0D2KMY8_HYPSF</name>
<keyword evidence="2" id="KW-1185">Reference proteome</keyword>
<accession>A0A0D2KMY8</accession>
<dbReference type="AlphaFoldDB" id="A0A0D2KMY8"/>
<protein>
    <submittedName>
        <fullName evidence="1">Uncharacterized protein</fullName>
    </submittedName>
</protein>
<sequence>MRKRVTGRRTARTTARMQRVGLLIDGGCAPRREGGRRRACYFISTAWNDQDGEWSMGRHDPFADKWLPRSDAWCMLDVDEESRADAPRVGAEAMYWTWFELTGTRSATVPRPHKQTSIYNGAATLQTQAPITLLRRLRHHLRAHAYAHPRRVGPMHSGPHLTTTSTSALLTSASLGRAALCVVCASHTSRRHQRTIGAPGLQPRTPSLSVVSGDHPPASRLMLRGLPTTLTTPAYQNTRAIFSARLPGSYDVPTNLGPYSFIGVSTYSFGLNMPFIFSPAQIEYPPGRVRV</sequence>
<gene>
    <name evidence="1" type="ORF">HYPSUDRAFT_207395</name>
</gene>
<evidence type="ECO:0000313" key="1">
    <source>
        <dbReference type="EMBL" id="KJA15982.1"/>
    </source>
</evidence>
<evidence type="ECO:0000313" key="2">
    <source>
        <dbReference type="Proteomes" id="UP000054270"/>
    </source>
</evidence>
<reference evidence="2" key="1">
    <citation type="submission" date="2014-04" db="EMBL/GenBank/DDBJ databases">
        <title>Evolutionary Origins and Diversification of the Mycorrhizal Mutualists.</title>
        <authorList>
            <consortium name="DOE Joint Genome Institute"/>
            <consortium name="Mycorrhizal Genomics Consortium"/>
            <person name="Kohler A."/>
            <person name="Kuo A."/>
            <person name="Nagy L.G."/>
            <person name="Floudas D."/>
            <person name="Copeland A."/>
            <person name="Barry K.W."/>
            <person name="Cichocki N."/>
            <person name="Veneault-Fourrey C."/>
            <person name="LaButti K."/>
            <person name="Lindquist E.A."/>
            <person name="Lipzen A."/>
            <person name="Lundell T."/>
            <person name="Morin E."/>
            <person name="Murat C."/>
            <person name="Riley R."/>
            <person name="Ohm R."/>
            <person name="Sun H."/>
            <person name="Tunlid A."/>
            <person name="Henrissat B."/>
            <person name="Grigoriev I.V."/>
            <person name="Hibbett D.S."/>
            <person name="Martin F."/>
        </authorList>
    </citation>
    <scope>NUCLEOTIDE SEQUENCE [LARGE SCALE GENOMIC DNA]</scope>
    <source>
        <strain evidence="2">FD-334 SS-4</strain>
    </source>
</reference>
<dbReference type="EMBL" id="KN817630">
    <property type="protein sequence ID" value="KJA15982.1"/>
    <property type="molecule type" value="Genomic_DNA"/>
</dbReference>